<evidence type="ECO:0000256" key="2">
    <source>
        <dbReference type="ARBA" id="ARBA00023008"/>
    </source>
</evidence>
<dbReference type="SUPFAM" id="SSF48056">
    <property type="entry name" value="Di-copper centre-containing domain"/>
    <property type="match status" value="1"/>
</dbReference>
<evidence type="ECO:0000313" key="6">
    <source>
        <dbReference type="Proteomes" id="UP000319931"/>
    </source>
</evidence>
<dbReference type="EMBL" id="RCZC01000001">
    <property type="protein sequence ID" value="TPG56053.1"/>
    <property type="molecule type" value="Genomic_DNA"/>
</dbReference>
<dbReference type="PANTHER" id="PTHR11474:SF76">
    <property type="entry name" value="SHKT DOMAIN-CONTAINING PROTEIN"/>
    <property type="match status" value="1"/>
</dbReference>
<dbReference type="GO" id="GO:0046872">
    <property type="term" value="F:metal ion binding"/>
    <property type="evidence" value="ECO:0007669"/>
    <property type="project" value="UniProtKB-KW"/>
</dbReference>
<feature type="domain" description="Tyrosinase copper-binding" evidence="3">
    <location>
        <begin position="211"/>
        <end position="228"/>
    </location>
</feature>
<reference evidence="5 6" key="1">
    <citation type="journal article" date="2019" name="Environ. Microbiol.">
        <title>Species interactions and distinct microbial communities in high Arctic permafrost affected cryosols are associated with the CH4 and CO2 gas fluxes.</title>
        <authorList>
            <person name="Altshuler I."/>
            <person name="Hamel J."/>
            <person name="Turney S."/>
            <person name="Magnuson E."/>
            <person name="Levesque R."/>
            <person name="Greer C."/>
            <person name="Whyte L.G."/>
        </authorList>
    </citation>
    <scope>NUCLEOTIDE SEQUENCE [LARGE SCALE GENOMIC DNA]</scope>
    <source>
        <strain evidence="5 6">E6.1</strain>
    </source>
</reference>
<keyword evidence="6" id="KW-1185">Reference proteome</keyword>
<dbReference type="PRINTS" id="PR00092">
    <property type="entry name" value="TYROSINASE"/>
</dbReference>
<organism evidence="5 6">
    <name type="scientific">Sphingomonas glacialis</name>
    <dbReference type="NCBI Taxonomy" id="658225"/>
    <lineage>
        <taxon>Bacteria</taxon>
        <taxon>Pseudomonadati</taxon>
        <taxon>Pseudomonadota</taxon>
        <taxon>Alphaproteobacteria</taxon>
        <taxon>Sphingomonadales</taxon>
        <taxon>Sphingomonadaceae</taxon>
        <taxon>Sphingomonas</taxon>
    </lineage>
</organism>
<name>A0A502G532_9SPHN</name>
<protein>
    <submittedName>
        <fullName evidence="5">Tyrosinase family protein</fullName>
    </submittedName>
</protein>
<keyword evidence="1" id="KW-0479">Metal-binding</keyword>
<dbReference type="AlphaFoldDB" id="A0A502G532"/>
<dbReference type="RefSeq" id="WP_140846618.1">
    <property type="nucleotide sequence ID" value="NZ_RCZC01000001.1"/>
</dbReference>
<dbReference type="GO" id="GO:0016491">
    <property type="term" value="F:oxidoreductase activity"/>
    <property type="evidence" value="ECO:0007669"/>
    <property type="project" value="InterPro"/>
</dbReference>
<dbReference type="PROSITE" id="PS00498">
    <property type="entry name" value="TYROSINASE_2"/>
    <property type="match status" value="1"/>
</dbReference>
<keyword evidence="2" id="KW-0186">Copper</keyword>
<evidence type="ECO:0000259" key="4">
    <source>
        <dbReference type="PROSITE" id="PS00498"/>
    </source>
</evidence>
<dbReference type="OrthoDB" id="2874181at2"/>
<evidence type="ECO:0000259" key="3">
    <source>
        <dbReference type="PROSITE" id="PS00497"/>
    </source>
</evidence>
<proteinExistence type="predicted"/>
<evidence type="ECO:0000256" key="1">
    <source>
        <dbReference type="ARBA" id="ARBA00022723"/>
    </source>
</evidence>
<feature type="domain" description="Tyrosinase copper-binding" evidence="4">
    <location>
        <begin position="344"/>
        <end position="355"/>
    </location>
</feature>
<accession>A0A502G532</accession>
<evidence type="ECO:0000313" key="5">
    <source>
        <dbReference type="EMBL" id="TPG56053.1"/>
    </source>
</evidence>
<comment type="caution">
    <text evidence="5">The sequence shown here is derived from an EMBL/GenBank/DDBJ whole genome shotgun (WGS) entry which is preliminary data.</text>
</comment>
<dbReference type="Proteomes" id="UP000319931">
    <property type="component" value="Unassembled WGS sequence"/>
</dbReference>
<dbReference type="InterPro" id="IPR002227">
    <property type="entry name" value="Tyrosinase_Cu-bd"/>
</dbReference>
<gene>
    <name evidence="5" type="ORF">EAH76_00275</name>
</gene>
<dbReference type="PANTHER" id="PTHR11474">
    <property type="entry name" value="TYROSINASE FAMILY MEMBER"/>
    <property type="match status" value="1"/>
</dbReference>
<sequence length="588" mass="61264">MSFGKRMRSSILGGSGLPILVFVTLATPAYAQSGALQGSGSLVQPDFSECGNTSVAASDPARGGGTVAVGQTTAGAANTANDLGTKCHTGLGVVPSGVTVAFQSQPGTPQTLESDSAAPALLASERPSVLSLTAAQLASLRRGVAQMKAWNSEPHGSANFRRSWIYWANMHSYFGTGCAAVSGLSAAGMSGLTAQSKSNADEQATWCTCQHGTIQFLTWHRMYLYYFEKVLQAAAGDANLRLPFWDYESNAQMPAAYRDQTYVNSMGQTVANPLYIPNRQPQLNAGTSSLSASVVSTSNAMAQTSYSPFNSALEGTPHGAVHCAVGVANCPTGYMGAVPAAGNDPIFYTHHTNIDRLYECWLRVSPTTRLPTNAAQLATIFNFIDGSGALVQSKVADMLTVAQLGYHYAAGGGCPVTRSAGFTAALERETPVRTIPLLGPTALKRGTTVVPLTTAPQTRSLLLGAVSDGGSAATRLRLVIDGLTYDEAPQVLYEVYLQDSAGKRALLGVINFFNQSAPHMEHDGMAMAAPANETVFDATAALAALGTGATALVLEPSSGVSGGTVAAASQRISARANVRFSAARIEER</sequence>
<dbReference type="InterPro" id="IPR050316">
    <property type="entry name" value="Tyrosinase/Hemocyanin"/>
</dbReference>
<dbReference type="Pfam" id="PF00264">
    <property type="entry name" value="Tyrosinase"/>
    <property type="match status" value="2"/>
</dbReference>
<dbReference type="PROSITE" id="PS00497">
    <property type="entry name" value="TYROSINASE_1"/>
    <property type="match status" value="1"/>
</dbReference>
<dbReference type="Gene3D" id="1.10.1280.10">
    <property type="entry name" value="Di-copper center containing domain from catechol oxidase"/>
    <property type="match status" value="1"/>
</dbReference>
<dbReference type="InterPro" id="IPR008922">
    <property type="entry name" value="Di-copper_centre_dom_sf"/>
</dbReference>